<reference evidence="1 3" key="2">
    <citation type="journal article" date="2014" name="BMC Genomics">
        <title>An improved genome release (version Mt4.0) for the model legume Medicago truncatula.</title>
        <authorList>
            <person name="Tang H."/>
            <person name="Krishnakumar V."/>
            <person name="Bidwell S."/>
            <person name="Rosen B."/>
            <person name="Chan A."/>
            <person name="Zhou S."/>
            <person name="Gentzbittel L."/>
            <person name="Childs K.L."/>
            <person name="Yandell M."/>
            <person name="Gundlach H."/>
            <person name="Mayer K.F."/>
            <person name="Schwartz D.C."/>
            <person name="Town C.D."/>
        </authorList>
    </citation>
    <scope>GENOME REANNOTATION</scope>
    <source>
        <strain evidence="2 3">cv. Jemalong A17</strain>
    </source>
</reference>
<reference evidence="1 3" key="1">
    <citation type="journal article" date="2011" name="Nature">
        <title>The Medicago genome provides insight into the evolution of rhizobial symbioses.</title>
        <authorList>
            <person name="Young N.D."/>
            <person name="Debelle F."/>
            <person name="Oldroyd G.E."/>
            <person name="Geurts R."/>
            <person name="Cannon S.B."/>
            <person name="Udvardi M.K."/>
            <person name="Benedito V.A."/>
            <person name="Mayer K.F."/>
            <person name="Gouzy J."/>
            <person name="Schoof H."/>
            <person name="Van de Peer Y."/>
            <person name="Proost S."/>
            <person name="Cook D.R."/>
            <person name="Meyers B.C."/>
            <person name="Spannagl M."/>
            <person name="Cheung F."/>
            <person name="De Mita S."/>
            <person name="Krishnakumar V."/>
            <person name="Gundlach H."/>
            <person name="Zhou S."/>
            <person name="Mudge J."/>
            <person name="Bharti A.K."/>
            <person name="Murray J.D."/>
            <person name="Naoumkina M.A."/>
            <person name="Rosen B."/>
            <person name="Silverstein K.A."/>
            <person name="Tang H."/>
            <person name="Rombauts S."/>
            <person name="Zhao P.X."/>
            <person name="Zhou P."/>
            <person name="Barbe V."/>
            <person name="Bardou P."/>
            <person name="Bechner M."/>
            <person name="Bellec A."/>
            <person name="Berger A."/>
            <person name="Berges H."/>
            <person name="Bidwell S."/>
            <person name="Bisseling T."/>
            <person name="Choisne N."/>
            <person name="Couloux A."/>
            <person name="Denny R."/>
            <person name="Deshpande S."/>
            <person name="Dai X."/>
            <person name="Doyle J.J."/>
            <person name="Dudez A.M."/>
            <person name="Farmer A.D."/>
            <person name="Fouteau S."/>
            <person name="Franken C."/>
            <person name="Gibelin C."/>
            <person name="Gish J."/>
            <person name="Goldstein S."/>
            <person name="Gonzalez A.J."/>
            <person name="Green P.J."/>
            <person name="Hallab A."/>
            <person name="Hartog M."/>
            <person name="Hua A."/>
            <person name="Humphray S.J."/>
            <person name="Jeong D.H."/>
            <person name="Jing Y."/>
            <person name="Jocker A."/>
            <person name="Kenton S.M."/>
            <person name="Kim D.J."/>
            <person name="Klee K."/>
            <person name="Lai H."/>
            <person name="Lang C."/>
            <person name="Lin S."/>
            <person name="Macmil S.L."/>
            <person name="Magdelenat G."/>
            <person name="Matthews L."/>
            <person name="McCorrison J."/>
            <person name="Monaghan E.L."/>
            <person name="Mun J.H."/>
            <person name="Najar F.Z."/>
            <person name="Nicholson C."/>
            <person name="Noirot C."/>
            <person name="O'Bleness M."/>
            <person name="Paule C.R."/>
            <person name="Poulain J."/>
            <person name="Prion F."/>
            <person name="Qin B."/>
            <person name="Qu C."/>
            <person name="Retzel E.F."/>
            <person name="Riddle C."/>
            <person name="Sallet E."/>
            <person name="Samain S."/>
            <person name="Samson N."/>
            <person name="Sanders I."/>
            <person name="Saurat O."/>
            <person name="Scarpelli C."/>
            <person name="Schiex T."/>
            <person name="Segurens B."/>
            <person name="Severin A.J."/>
            <person name="Sherrier D.J."/>
            <person name="Shi R."/>
            <person name="Sims S."/>
            <person name="Singer S.R."/>
            <person name="Sinharoy S."/>
            <person name="Sterck L."/>
            <person name="Viollet A."/>
            <person name="Wang B.B."/>
            <person name="Wang K."/>
            <person name="Wang M."/>
            <person name="Wang X."/>
            <person name="Warfsmann J."/>
            <person name="Weissenbach J."/>
            <person name="White D.D."/>
            <person name="White J.D."/>
            <person name="Wiley G.B."/>
            <person name="Wincker P."/>
            <person name="Xing Y."/>
            <person name="Yang L."/>
            <person name="Yao Z."/>
            <person name="Ying F."/>
            <person name="Zhai J."/>
            <person name="Zhou L."/>
            <person name="Zuber A."/>
            <person name="Denarie J."/>
            <person name="Dixon R.A."/>
            <person name="May G.D."/>
            <person name="Schwartz D.C."/>
            <person name="Rogers J."/>
            <person name="Quetier F."/>
            <person name="Town C.D."/>
            <person name="Roe B.A."/>
        </authorList>
    </citation>
    <scope>NUCLEOTIDE SEQUENCE [LARGE SCALE GENOMIC DNA]</scope>
    <source>
        <strain evidence="1">A17</strain>
        <strain evidence="2 3">cv. Jemalong A17</strain>
    </source>
</reference>
<dbReference type="PaxDb" id="3880-AET04889"/>
<evidence type="ECO:0000313" key="1">
    <source>
        <dbReference type="EMBL" id="AET04889.1"/>
    </source>
</evidence>
<proteinExistence type="predicted"/>
<dbReference type="HOGENOM" id="CLU_2609717_0_0_1"/>
<reference evidence="2" key="3">
    <citation type="submission" date="2015-04" db="UniProtKB">
        <authorList>
            <consortium name="EnsemblPlants"/>
        </authorList>
    </citation>
    <scope>IDENTIFICATION</scope>
    <source>
        <strain evidence="2">cv. Jemalong A17</strain>
    </source>
</reference>
<protein>
    <submittedName>
        <fullName evidence="1 2">Uncharacterized protein</fullName>
    </submittedName>
</protein>
<dbReference type="AlphaFoldDB" id="G7LGG1"/>
<sequence>MATSISFQTSWLISSSLQERGQDNTSQSNPLFGKLKKELLGANVLCWVKSRIQTAKRSRPEHDASNLLAVTQQFKSSRV</sequence>
<evidence type="ECO:0000313" key="3">
    <source>
        <dbReference type="Proteomes" id="UP000002051"/>
    </source>
</evidence>
<evidence type="ECO:0000313" key="2">
    <source>
        <dbReference type="EnsemblPlants" id="AET04889"/>
    </source>
</evidence>
<keyword evidence="3" id="KW-1185">Reference proteome</keyword>
<dbReference type="EMBL" id="CM001224">
    <property type="protein sequence ID" value="AET04889.1"/>
    <property type="molecule type" value="Genomic_DNA"/>
</dbReference>
<organism evidence="1 3">
    <name type="scientific">Medicago truncatula</name>
    <name type="common">Barrel medic</name>
    <name type="synonym">Medicago tribuloides</name>
    <dbReference type="NCBI Taxonomy" id="3880"/>
    <lineage>
        <taxon>Eukaryota</taxon>
        <taxon>Viridiplantae</taxon>
        <taxon>Streptophyta</taxon>
        <taxon>Embryophyta</taxon>
        <taxon>Tracheophyta</taxon>
        <taxon>Spermatophyta</taxon>
        <taxon>Magnoliopsida</taxon>
        <taxon>eudicotyledons</taxon>
        <taxon>Gunneridae</taxon>
        <taxon>Pentapetalae</taxon>
        <taxon>rosids</taxon>
        <taxon>fabids</taxon>
        <taxon>Fabales</taxon>
        <taxon>Fabaceae</taxon>
        <taxon>Papilionoideae</taxon>
        <taxon>50 kb inversion clade</taxon>
        <taxon>NPAAA clade</taxon>
        <taxon>Hologalegina</taxon>
        <taxon>IRL clade</taxon>
        <taxon>Trifolieae</taxon>
        <taxon>Medicago</taxon>
    </lineage>
</organism>
<gene>
    <name evidence="1" type="ordered locus">MTR_8g095290</name>
</gene>
<dbReference type="EnsemblPlants" id="AET04889">
    <property type="protein sequence ID" value="AET04889"/>
    <property type="gene ID" value="MTR_8g095290"/>
</dbReference>
<dbReference type="Proteomes" id="UP000002051">
    <property type="component" value="Chromosome 8"/>
</dbReference>
<accession>G7LGG1</accession>
<name>G7LGG1_MEDTR</name>